<feature type="transmembrane region" description="Helical" evidence="10">
    <location>
        <begin position="74"/>
        <end position="98"/>
    </location>
</feature>
<dbReference type="Pfam" id="PF00822">
    <property type="entry name" value="PMP22_Claudin"/>
    <property type="match status" value="1"/>
</dbReference>
<evidence type="ECO:0000256" key="8">
    <source>
        <dbReference type="ARBA" id="ARBA00022989"/>
    </source>
</evidence>
<organism evidence="11 12">
    <name type="scientific">Oncorhynchus mykiss</name>
    <name type="common">Rainbow trout</name>
    <name type="synonym">Salmo gairdneri</name>
    <dbReference type="NCBI Taxonomy" id="8022"/>
    <lineage>
        <taxon>Eukaryota</taxon>
        <taxon>Metazoa</taxon>
        <taxon>Chordata</taxon>
        <taxon>Craniata</taxon>
        <taxon>Vertebrata</taxon>
        <taxon>Euteleostomi</taxon>
        <taxon>Actinopterygii</taxon>
        <taxon>Neopterygii</taxon>
        <taxon>Teleostei</taxon>
        <taxon>Protacanthopterygii</taxon>
        <taxon>Salmoniformes</taxon>
        <taxon>Salmonidae</taxon>
        <taxon>Salmoninae</taxon>
        <taxon>Oncorhynchus</taxon>
    </lineage>
</organism>
<protein>
    <submittedName>
        <fullName evidence="11">Uncharacterized protein</fullName>
    </submittedName>
</protein>
<reference evidence="11" key="2">
    <citation type="submission" date="2014-03" db="EMBL/GenBank/DDBJ databases">
        <authorList>
            <person name="Genoscope - CEA"/>
        </authorList>
    </citation>
    <scope>NUCLEOTIDE SEQUENCE</scope>
</reference>
<feature type="transmembrane region" description="Helical" evidence="10">
    <location>
        <begin position="12"/>
        <end position="32"/>
    </location>
</feature>
<dbReference type="InterPro" id="IPR006187">
    <property type="entry name" value="Claudin"/>
</dbReference>
<sequence>MGRIGKEVLGLLLRLIGFVGVAVTMGIPMWRVTTQQGPWSSSPSSSTLLACFVVTSIGGQCTSCLKSDSSKSKVTILGGILLLIGTLLVLIPVCWSATFTISDFNNPLTIETQRRKIGASIYIGLGSTALLLIGGDHPLHLLPAPEDVWVTELSSRSAHVPLSRPTNGPGRALWESLHPNQQALLRDRVVKPYAAPIEYAVPGRPGQYL</sequence>
<gene>
    <name evidence="11" type="ORF">GSONMT00018813001</name>
</gene>
<dbReference type="EMBL" id="FR954895">
    <property type="protein sequence ID" value="CDR00230.1"/>
    <property type="molecule type" value="Genomic_DNA"/>
</dbReference>
<dbReference type="PANTHER" id="PTHR12002">
    <property type="entry name" value="CLAUDIN"/>
    <property type="match status" value="1"/>
</dbReference>
<evidence type="ECO:0000313" key="11">
    <source>
        <dbReference type="EMBL" id="CDR00230.1"/>
    </source>
</evidence>
<evidence type="ECO:0000256" key="7">
    <source>
        <dbReference type="ARBA" id="ARBA00022949"/>
    </source>
</evidence>
<dbReference type="STRING" id="8022.A0A060ZGD5"/>
<reference evidence="11" key="1">
    <citation type="journal article" date="2014" name="Nat. Commun.">
        <title>The rainbow trout genome provides novel insights into evolution after whole-genome duplication in vertebrates.</title>
        <authorList>
            <person name="Berthelot C."/>
            <person name="Brunet F."/>
            <person name="Chalopin D."/>
            <person name="Juanchich A."/>
            <person name="Bernard M."/>
            <person name="Noel B."/>
            <person name="Bento P."/>
            <person name="Da Silva C."/>
            <person name="Labadie K."/>
            <person name="Alberti A."/>
            <person name="Aury J.M."/>
            <person name="Louis A."/>
            <person name="Dehais P."/>
            <person name="Bardou P."/>
            <person name="Montfort J."/>
            <person name="Klopp C."/>
            <person name="Cabau C."/>
            <person name="Gaspin C."/>
            <person name="Thorgaard G.H."/>
            <person name="Boussaha M."/>
            <person name="Quillet E."/>
            <person name="Guyomard R."/>
            <person name="Galiana D."/>
            <person name="Bobe J."/>
            <person name="Volff J.N."/>
            <person name="Genet C."/>
            <person name="Wincker P."/>
            <person name="Jaillon O."/>
            <person name="Roest Crollius H."/>
            <person name="Guiguen Y."/>
        </authorList>
    </citation>
    <scope>NUCLEOTIDE SEQUENCE [LARGE SCALE GENOMIC DNA]</scope>
</reference>
<dbReference type="Proteomes" id="UP000193380">
    <property type="component" value="Unassembled WGS sequence"/>
</dbReference>
<dbReference type="GO" id="GO:0005886">
    <property type="term" value="C:plasma membrane"/>
    <property type="evidence" value="ECO:0007669"/>
    <property type="project" value="UniProtKB-SubCell"/>
</dbReference>
<dbReference type="PRINTS" id="PR01077">
    <property type="entry name" value="CLAUDIN"/>
</dbReference>
<evidence type="ECO:0000256" key="4">
    <source>
        <dbReference type="ARBA" id="ARBA00022427"/>
    </source>
</evidence>
<dbReference type="Gene3D" id="1.20.140.150">
    <property type="match status" value="1"/>
</dbReference>
<evidence type="ECO:0000256" key="2">
    <source>
        <dbReference type="ARBA" id="ARBA00004651"/>
    </source>
</evidence>
<keyword evidence="9 10" id="KW-0472">Membrane</keyword>
<evidence type="ECO:0000256" key="1">
    <source>
        <dbReference type="ARBA" id="ARBA00004435"/>
    </source>
</evidence>
<dbReference type="PaxDb" id="8022-A0A060ZGD5"/>
<evidence type="ECO:0000313" key="12">
    <source>
        <dbReference type="Proteomes" id="UP000193380"/>
    </source>
</evidence>
<dbReference type="GO" id="GO:0005923">
    <property type="term" value="C:bicellular tight junction"/>
    <property type="evidence" value="ECO:0007669"/>
    <property type="project" value="UniProtKB-SubCell"/>
</dbReference>
<evidence type="ECO:0000256" key="10">
    <source>
        <dbReference type="SAM" id="Phobius"/>
    </source>
</evidence>
<proteinExistence type="inferred from homology"/>
<evidence type="ECO:0000256" key="6">
    <source>
        <dbReference type="ARBA" id="ARBA00022692"/>
    </source>
</evidence>
<evidence type="ECO:0000256" key="5">
    <source>
        <dbReference type="ARBA" id="ARBA00022475"/>
    </source>
</evidence>
<comment type="subcellular location">
    <subcellularLocation>
        <location evidence="1">Cell junction</location>
        <location evidence="1">Tight junction</location>
    </subcellularLocation>
    <subcellularLocation>
        <location evidence="2">Cell membrane</location>
        <topology evidence="2">Multi-pass membrane protein</topology>
    </subcellularLocation>
</comment>
<evidence type="ECO:0000256" key="9">
    <source>
        <dbReference type="ARBA" id="ARBA00023136"/>
    </source>
</evidence>
<keyword evidence="7" id="KW-0965">Cell junction</keyword>
<dbReference type="InterPro" id="IPR004031">
    <property type="entry name" value="PMP22/EMP/MP20/Claudin"/>
</dbReference>
<keyword evidence="4" id="KW-0796">Tight junction</keyword>
<keyword evidence="8 10" id="KW-1133">Transmembrane helix</keyword>
<name>A0A060ZGD5_ONCMY</name>
<keyword evidence="5" id="KW-1003">Cell membrane</keyword>
<evidence type="ECO:0000256" key="3">
    <source>
        <dbReference type="ARBA" id="ARBA00008295"/>
    </source>
</evidence>
<comment type="similarity">
    <text evidence="3">Belongs to the claudin family.</text>
</comment>
<accession>A0A060ZGD5</accession>
<keyword evidence="6 10" id="KW-0812">Transmembrane</keyword>
<dbReference type="GO" id="GO:0005198">
    <property type="term" value="F:structural molecule activity"/>
    <property type="evidence" value="ECO:0007669"/>
    <property type="project" value="InterPro"/>
</dbReference>
<dbReference type="AlphaFoldDB" id="A0A060ZGD5"/>